<protein>
    <recommendedName>
        <fullName evidence="5">5-formyltetrahydrofolate cyclo-ligase</fullName>
        <ecNumber evidence="5">6.3.3.2</ecNumber>
    </recommendedName>
</protein>
<dbReference type="GO" id="GO:0005739">
    <property type="term" value="C:mitochondrion"/>
    <property type="evidence" value="ECO:0007669"/>
    <property type="project" value="TreeGrafter"/>
</dbReference>
<keyword evidence="7" id="KW-0436">Ligase</keyword>
<dbReference type="EC" id="6.3.3.2" evidence="5"/>
<dbReference type="OrthoDB" id="2015992at2759"/>
<evidence type="ECO:0000256" key="1">
    <source>
        <dbReference type="ARBA" id="ARBA00010638"/>
    </source>
</evidence>
<dbReference type="PANTHER" id="PTHR23407:SF1">
    <property type="entry name" value="5-FORMYLTETRAHYDROFOLATE CYCLO-LIGASE"/>
    <property type="match status" value="1"/>
</dbReference>
<keyword evidence="3" id="KW-0067">ATP-binding</keyword>
<comment type="caution">
    <text evidence="7">The sequence shown here is derived from an EMBL/GenBank/DDBJ whole genome shotgun (WGS) entry which is preliminary data.</text>
</comment>
<name>A0A5B7DVB5_PORTR</name>
<dbReference type="NCBIfam" id="TIGR02727">
    <property type="entry name" value="MTHFS_bact"/>
    <property type="match status" value="1"/>
</dbReference>
<dbReference type="Proteomes" id="UP000324222">
    <property type="component" value="Unassembled WGS sequence"/>
</dbReference>
<proteinExistence type="inferred from homology"/>
<organism evidence="7 8">
    <name type="scientific">Portunus trituberculatus</name>
    <name type="common">Swimming crab</name>
    <name type="synonym">Neptunus trituberculatus</name>
    <dbReference type="NCBI Taxonomy" id="210409"/>
    <lineage>
        <taxon>Eukaryota</taxon>
        <taxon>Metazoa</taxon>
        <taxon>Ecdysozoa</taxon>
        <taxon>Arthropoda</taxon>
        <taxon>Crustacea</taxon>
        <taxon>Multicrustacea</taxon>
        <taxon>Malacostraca</taxon>
        <taxon>Eumalacostraca</taxon>
        <taxon>Eucarida</taxon>
        <taxon>Decapoda</taxon>
        <taxon>Pleocyemata</taxon>
        <taxon>Brachyura</taxon>
        <taxon>Eubrachyura</taxon>
        <taxon>Portunoidea</taxon>
        <taxon>Portunidae</taxon>
        <taxon>Portuninae</taxon>
        <taxon>Portunus</taxon>
    </lineage>
</organism>
<gene>
    <name evidence="7" type="primary">Mthfs</name>
    <name evidence="7" type="ORF">E2C01_017999</name>
</gene>
<dbReference type="GO" id="GO:0035999">
    <property type="term" value="P:tetrahydrofolate interconversion"/>
    <property type="evidence" value="ECO:0007669"/>
    <property type="project" value="TreeGrafter"/>
</dbReference>
<evidence type="ECO:0000313" key="8">
    <source>
        <dbReference type="Proteomes" id="UP000324222"/>
    </source>
</evidence>
<dbReference type="InterPro" id="IPR037171">
    <property type="entry name" value="NagB/RpiA_transferase-like"/>
</dbReference>
<dbReference type="InterPro" id="IPR002698">
    <property type="entry name" value="FTHF_cligase"/>
</dbReference>
<dbReference type="GO" id="GO:0030272">
    <property type="term" value="F:5-formyltetrahydrofolate cyclo-ligase activity"/>
    <property type="evidence" value="ECO:0007669"/>
    <property type="project" value="UniProtKB-EC"/>
</dbReference>
<dbReference type="InterPro" id="IPR024185">
    <property type="entry name" value="FTHF_cligase-like_sf"/>
</dbReference>
<comment type="similarity">
    <text evidence="1">Belongs to the 5-formyltetrahydrofolate cyclo-ligase family.</text>
</comment>
<dbReference type="Pfam" id="PF01812">
    <property type="entry name" value="5-FTHF_cyc-lig"/>
    <property type="match status" value="1"/>
</dbReference>
<keyword evidence="8" id="KW-1185">Reference proteome</keyword>
<dbReference type="PANTHER" id="PTHR23407">
    <property type="entry name" value="ATPASE INHIBITOR/5-FORMYLTETRAHYDROFOLATE CYCLO-LIGASE"/>
    <property type="match status" value="1"/>
</dbReference>
<accession>A0A5B7DVB5</accession>
<evidence type="ECO:0000256" key="5">
    <source>
        <dbReference type="ARBA" id="ARBA00038966"/>
    </source>
</evidence>
<evidence type="ECO:0000256" key="3">
    <source>
        <dbReference type="ARBA" id="ARBA00022840"/>
    </source>
</evidence>
<sequence>MSAIRSAKAALRKEIQAKLKALSSEEQARQSMEVQNNVMSHAVYRDSQRVALYLSMANEVATESILRHALEQGKTCYIPRYDSKSSYMDMVRLHSWQEYESLPLTKWKIKQPPLSQACETALQTGGLDLILVPGLGFTAEGHRMGRGRGYYDTYLAKCRASQPSPPHTIALAFKEQVLPHIPTDENDIKINIVVMAEVFRAALTIILLWSWGCQLYNGVLPFLHHHGLSLCGGERENFTATPSPAKQANQTTPSSSPAQHIIWGTKRLLLHYLTSSTLLPYPQPTHPSDRQPQRKHTPSQGREGLRFTTAVRDCDGAQTLPQTIEAAPPPPPCFRAGRGHPAPLSGLACWDWPSQ</sequence>
<dbReference type="SUPFAM" id="SSF100950">
    <property type="entry name" value="NagB/RpiA/CoA transferase-like"/>
    <property type="match status" value="1"/>
</dbReference>
<dbReference type="FunFam" id="3.40.50.10420:FF:000007">
    <property type="entry name" value="5-formyltetrahydrofolate cyclo-ligase"/>
    <property type="match status" value="1"/>
</dbReference>
<dbReference type="AlphaFoldDB" id="A0A5B7DVB5"/>
<evidence type="ECO:0000256" key="2">
    <source>
        <dbReference type="ARBA" id="ARBA00022741"/>
    </source>
</evidence>
<reference evidence="7 8" key="1">
    <citation type="submission" date="2019-05" db="EMBL/GenBank/DDBJ databases">
        <title>Another draft genome of Portunus trituberculatus and its Hox gene families provides insights of decapod evolution.</title>
        <authorList>
            <person name="Jeong J.-H."/>
            <person name="Song I."/>
            <person name="Kim S."/>
            <person name="Choi T."/>
            <person name="Kim D."/>
            <person name="Ryu S."/>
            <person name="Kim W."/>
        </authorList>
    </citation>
    <scope>NUCLEOTIDE SEQUENCE [LARGE SCALE GENOMIC DNA]</scope>
    <source>
        <tissue evidence="7">Muscle</tissue>
    </source>
</reference>
<keyword evidence="2" id="KW-0547">Nucleotide-binding</keyword>
<feature type="region of interest" description="Disordered" evidence="6">
    <location>
        <begin position="281"/>
        <end position="305"/>
    </location>
</feature>
<evidence type="ECO:0000313" key="7">
    <source>
        <dbReference type="EMBL" id="MPC24906.1"/>
    </source>
</evidence>
<comment type="catalytic activity">
    <reaction evidence="4">
        <text>(6S)-5-formyl-5,6,7,8-tetrahydrofolate + ATP = (6R)-5,10-methenyltetrahydrofolate + ADP + phosphate</text>
        <dbReference type="Rhea" id="RHEA:10488"/>
        <dbReference type="ChEBI" id="CHEBI:30616"/>
        <dbReference type="ChEBI" id="CHEBI:43474"/>
        <dbReference type="ChEBI" id="CHEBI:57455"/>
        <dbReference type="ChEBI" id="CHEBI:57457"/>
        <dbReference type="ChEBI" id="CHEBI:456216"/>
        <dbReference type="EC" id="6.3.3.2"/>
    </reaction>
</comment>
<dbReference type="Gene3D" id="3.40.50.10420">
    <property type="entry name" value="NagB/RpiA/CoA transferase-like"/>
    <property type="match status" value="1"/>
</dbReference>
<evidence type="ECO:0000256" key="6">
    <source>
        <dbReference type="SAM" id="MobiDB-lite"/>
    </source>
</evidence>
<dbReference type="GO" id="GO:0005524">
    <property type="term" value="F:ATP binding"/>
    <property type="evidence" value="ECO:0007669"/>
    <property type="project" value="UniProtKB-KW"/>
</dbReference>
<evidence type="ECO:0000256" key="4">
    <source>
        <dbReference type="ARBA" id="ARBA00036539"/>
    </source>
</evidence>
<dbReference type="GO" id="GO:0009396">
    <property type="term" value="P:folic acid-containing compound biosynthetic process"/>
    <property type="evidence" value="ECO:0007669"/>
    <property type="project" value="TreeGrafter"/>
</dbReference>
<dbReference type="EMBL" id="VSRR010001389">
    <property type="protein sequence ID" value="MPC24906.1"/>
    <property type="molecule type" value="Genomic_DNA"/>
</dbReference>